<protein>
    <recommendedName>
        <fullName evidence="7">RING-type domain-containing protein</fullName>
    </recommendedName>
</protein>
<keyword evidence="9" id="KW-1185">Reference proteome</keyword>
<feature type="region of interest" description="Disordered" evidence="6">
    <location>
        <begin position="182"/>
        <end position="274"/>
    </location>
</feature>
<keyword evidence="2 4" id="KW-0479">Metal-binding</keyword>
<feature type="domain" description="RING-type" evidence="7">
    <location>
        <begin position="371"/>
        <end position="406"/>
    </location>
</feature>
<reference evidence="8" key="2">
    <citation type="submission" date="2020-11" db="EMBL/GenBank/DDBJ databases">
        <authorList>
            <person name="McCartney M.A."/>
            <person name="Auch B."/>
            <person name="Kono T."/>
            <person name="Mallez S."/>
            <person name="Becker A."/>
            <person name="Gohl D.M."/>
            <person name="Silverstein K.A.T."/>
            <person name="Koren S."/>
            <person name="Bechman K.B."/>
            <person name="Herman A."/>
            <person name="Abrahante J.E."/>
            <person name="Garbe J."/>
        </authorList>
    </citation>
    <scope>NUCLEOTIDE SEQUENCE</scope>
    <source>
        <strain evidence="8">Duluth1</strain>
        <tissue evidence="8">Whole animal</tissue>
    </source>
</reference>
<dbReference type="GO" id="GO:0005634">
    <property type="term" value="C:nucleus"/>
    <property type="evidence" value="ECO:0007669"/>
    <property type="project" value="TreeGrafter"/>
</dbReference>
<feature type="compositionally biased region" description="Basic and acidic residues" evidence="6">
    <location>
        <begin position="241"/>
        <end position="274"/>
    </location>
</feature>
<dbReference type="Gene3D" id="1.10.1170.10">
    <property type="entry name" value="Inhibitor Of Apoptosis Protein (2mihbC-IAP-1), Chain A"/>
    <property type="match status" value="1"/>
</dbReference>
<dbReference type="PANTHER" id="PTHR10044">
    <property type="entry name" value="INHIBITOR OF APOPTOSIS"/>
    <property type="match status" value="1"/>
</dbReference>
<dbReference type="PANTHER" id="PTHR10044:SF139">
    <property type="entry name" value="DEATH-ASSOCIATED INHIBITOR OF APOPTOSIS 2"/>
    <property type="match status" value="1"/>
</dbReference>
<dbReference type="SUPFAM" id="SSF57924">
    <property type="entry name" value="Inhibitor of apoptosis (IAP) repeat"/>
    <property type="match status" value="1"/>
</dbReference>
<evidence type="ECO:0000256" key="2">
    <source>
        <dbReference type="ARBA" id="ARBA00022771"/>
    </source>
</evidence>
<evidence type="ECO:0000256" key="5">
    <source>
        <dbReference type="SAM" id="Coils"/>
    </source>
</evidence>
<dbReference type="Pfam" id="PF00653">
    <property type="entry name" value="BIR"/>
    <property type="match status" value="1"/>
</dbReference>
<evidence type="ECO:0000259" key="7">
    <source>
        <dbReference type="PROSITE" id="PS50089"/>
    </source>
</evidence>
<dbReference type="InterPro" id="IPR001370">
    <property type="entry name" value="BIR_rpt"/>
</dbReference>
<dbReference type="InterPro" id="IPR001841">
    <property type="entry name" value="Znf_RING"/>
</dbReference>
<feature type="compositionally biased region" description="Polar residues" evidence="6">
    <location>
        <begin position="138"/>
        <end position="154"/>
    </location>
</feature>
<dbReference type="PROSITE" id="PS01282">
    <property type="entry name" value="BIR_REPEAT_1"/>
    <property type="match status" value="1"/>
</dbReference>
<dbReference type="GO" id="GO:0008270">
    <property type="term" value="F:zinc ion binding"/>
    <property type="evidence" value="ECO:0007669"/>
    <property type="project" value="UniProtKB-KW"/>
</dbReference>
<sequence length="418" mass="46314">MTAPVFESVTKIIDKLADGNTINARVSMRYETLRLCTFRNYPVNKPFRIKLAKAGFYYASNDDEVICYCCAKRVSNWRESDDPMNAHRFMAPSCSYLLRNSEVNVPVTSESYTGDGRLERILASLDDDNTNTQEDRQSVISSARRSNLQDSTPGRRSHPIHPLLSDTSFGINLNFETEGDPLDTSFSVEEPGHSANLNNSSNQLRGAKTTSKRTTTEHGAASNHRVLAAAAVSNDPSSSVKEQRQSTDVKPRYHQTRKEETATKHASKDTDNKIRVSGQTPTEIISHATDPSLCNGLQSLGGHHNYAPRSAQKRTSINSSLKLANGNESQSFLSLPSDTGTCRKNPVNKSLLKEKRRLEAENQSLKEEITCKQCHEHEIEMVFLPCGHVLTCESCGTKARTCFSCKGVIKGIAKFYSA</sequence>
<dbReference type="PROSITE" id="PS50143">
    <property type="entry name" value="BIR_REPEAT_2"/>
    <property type="match status" value="1"/>
</dbReference>
<proteinExistence type="inferred from homology"/>
<gene>
    <name evidence="8" type="ORF">DPMN_133480</name>
</gene>
<evidence type="ECO:0000256" key="6">
    <source>
        <dbReference type="SAM" id="MobiDB-lite"/>
    </source>
</evidence>
<evidence type="ECO:0000256" key="3">
    <source>
        <dbReference type="ARBA" id="ARBA00022833"/>
    </source>
</evidence>
<keyword evidence="3" id="KW-0862">Zinc</keyword>
<dbReference type="CDD" id="cd00022">
    <property type="entry name" value="BIR"/>
    <property type="match status" value="1"/>
</dbReference>
<feature type="region of interest" description="Disordered" evidence="6">
    <location>
        <begin position="123"/>
        <end position="167"/>
    </location>
</feature>
<feature type="coiled-coil region" evidence="5">
    <location>
        <begin position="348"/>
        <end position="375"/>
    </location>
</feature>
<dbReference type="SMART" id="SM00238">
    <property type="entry name" value="BIR"/>
    <property type="match status" value="1"/>
</dbReference>
<dbReference type="Pfam" id="PF13920">
    <property type="entry name" value="zf-C3HC4_3"/>
    <property type="match status" value="1"/>
</dbReference>
<feature type="compositionally biased region" description="Polar residues" evidence="6">
    <location>
        <begin position="195"/>
        <end position="213"/>
    </location>
</feature>
<dbReference type="InterPro" id="IPR050784">
    <property type="entry name" value="IAP"/>
</dbReference>
<dbReference type="Gene3D" id="3.30.40.10">
    <property type="entry name" value="Zinc/RING finger domain, C3HC4 (zinc finger)"/>
    <property type="match status" value="1"/>
</dbReference>
<evidence type="ECO:0000313" key="8">
    <source>
        <dbReference type="EMBL" id="KAH3805184.1"/>
    </source>
</evidence>
<keyword evidence="5" id="KW-0175">Coiled coil</keyword>
<organism evidence="8 9">
    <name type="scientific">Dreissena polymorpha</name>
    <name type="common">Zebra mussel</name>
    <name type="synonym">Mytilus polymorpha</name>
    <dbReference type="NCBI Taxonomy" id="45954"/>
    <lineage>
        <taxon>Eukaryota</taxon>
        <taxon>Metazoa</taxon>
        <taxon>Spiralia</taxon>
        <taxon>Lophotrochozoa</taxon>
        <taxon>Mollusca</taxon>
        <taxon>Bivalvia</taxon>
        <taxon>Autobranchia</taxon>
        <taxon>Heteroconchia</taxon>
        <taxon>Euheterodonta</taxon>
        <taxon>Imparidentia</taxon>
        <taxon>Neoheterodontei</taxon>
        <taxon>Myida</taxon>
        <taxon>Dreissenoidea</taxon>
        <taxon>Dreissenidae</taxon>
        <taxon>Dreissena</taxon>
    </lineage>
</organism>
<name>A0A9D4FX31_DREPO</name>
<reference evidence="8" key="1">
    <citation type="journal article" date="2019" name="bioRxiv">
        <title>The Genome of the Zebra Mussel, Dreissena polymorpha: A Resource for Invasive Species Research.</title>
        <authorList>
            <person name="McCartney M.A."/>
            <person name="Auch B."/>
            <person name="Kono T."/>
            <person name="Mallez S."/>
            <person name="Zhang Y."/>
            <person name="Obille A."/>
            <person name="Becker A."/>
            <person name="Abrahante J.E."/>
            <person name="Garbe J."/>
            <person name="Badalamenti J.P."/>
            <person name="Herman A."/>
            <person name="Mangelson H."/>
            <person name="Liachko I."/>
            <person name="Sullivan S."/>
            <person name="Sone E.D."/>
            <person name="Koren S."/>
            <person name="Silverstein K.A.T."/>
            <person name="Beckman K.B."/>
            <person name="Gohl D.M."/>
        </authorList>
    </citation>
    <scope>NUCLEOTIDE SEQUENCE</scope>
    <source>
        <strain evidence="8">Duluth1</strain>
        <tissue evidence="8">Whole animal</tissue>
    </source>
</reference>
<evidence type="ECO:0000256" key="4">
    <source>
        <dbReference type="PROSITE-ProRule" id="PRU00175"/>
    </source>
</evidence>
<dbReference type="EMBL" id="JAIWYP010000006">
    <property type="protein sequence ID" value="KAH3805184.1"/>
    <property type="molecule type" value="Genomic_DNA"/>
</dbReference>
<comment type="similarity">
    <text evidence="1">Belongs to the IAP family.</text>
</comment>
<dbReference type="Proteomes" id="UP000828390">
    <property type="component" value="Unassembled WGS sequence"/>
</dbReference>
<dbReference type="GO" id="GO:0005737">
    <property type="term" value="C:cytoplasm"/>
    <property type="evidence" value="ECO:0007669"/>
    <property type="project" value="TreeGrafter"/>
</dbReference>
<accession>A0A9D4FX31</accession>
<keyword evidence="2 4" id="KW-0863">Zinc-finger</keyword>
<dbReference type="PROSITE" id="PS50089">
    <property type="entry name" value="ZF_RING_2"/>
    <property type="match status" value="1"/>
</dbReference>
<comment type="caution">
    <text evidence="8">The sequence shown here is derived from an EMBL/GenBank/DDBJ whole genome shotgun (WGS) entry which is preliminary data.</text>
</comment>
<dbReference type="AlphaFoldDB" id="A0A9D4FX31"/>
<dbReference type="OrthoDB" id="6160863at2759"/>
<dbReference type="InterPro" id="IPR013083">
    <property type="entry name" value="Znf_RING/FYVE/PHD"/>
</dbReference>
<evidence type="ECO:0000313" key="9">
    <source>
        <dbReference type="Proteomes" id="UP000828390"/>
    </source>
</evidence>
<evidence type="ECO:0000256" key="1">
    <source>
        <dbReference type="ARBA" id="ARBA00006672"/>
    </source>
</evidence>